<accession>A0ABV7J5I1</accession>
<proteinExistence type="predicted"/>
<evidence type="ECO:0000313" key="3">
    <source>
        <dbReference type="Proteomes" id="UP001595533"/>
    </source>
</evidence>
<evidence type="ECO:0008006" key="4">
    <source>
        <dbReference type="Google" id="ProtNLM"/>
    </source>
</evidence>
<feature type="transmembrane region" description="Helical" evidence="1">
    <location>
        <begin position="93"/>
        <end position="112"/>
    </location>
</feature>
<dbReference type="RefSeq" id="WP_077409996.1">
    <property type="nucleotide sequence ID" value="NZ_JBHRTS010000002.1"/>
</dbReference>
<keyword evidence="3" id="KW-1185">Reference proteome</keyword>
<name>A0ABV7J5I1_9GAMM</name>
<protein>
    <recommendedName>
        <fullName evidence="4">DUF2306 domain-containing protein</fullName>
    </recommendedName>
</protein>
<sequence>MNLTPIGWLHTIVGIMALVAGVCVLWQHKRLSYRPRLGQIYLLATVITAASSLTIFNHGGFNVAHGLGILTVLAVLAGVIIEKTVLFKSWNKFFTNLCYSATILFHLLPTTTEIMTRFPPDHPLVSSLKDPLLHKTFLVITAVFLIMLIWQMLWLRNQPNEFNG</sequence>
<dbReference type="Proteomes" id="UP001595533">
    <property type="component" value="Unassembled WGS sequence"/>
</dbReference>
<feature type="transmembrane region" description="Helical" evidence="1">
    <location>
        <begin position="38"/>
        <end position="57"/>
    </location>
</feature>
<organism evidence="2 3">
    <name type="scientific">Marinicella sediminis</name>
    <dbReference type="NCBI Taxonomy" id="1792834"/>
    <lineage>
        <taxon>Bacteria</taxon>
        <taxon>Pseudomonadati</taxon>
        <taxon>Pseudomonadota</taxon>
        <taxon>Gammaproteobacteria</taxon>
        <taxon>Lysobacterales</taxon>
        <taxon>Marinicellaceae</taxon>
        <taxon>Marinicella</taxon>
    </lineage>
</organism>
<comment type="caution">
    <text evidence="2">The sequence shown here is derived from an EMBL/GenBank/DDBJ whole genome shotgun (WGS) entry which is preliminary data.</text>
</comment>
<feature type="transmembrane region" description="Helical" evidence="1">
    <location>
        <begin position="63"/>
        <end position="81"/>
    </location>
</feature>
<evidence type="ECO:0000256" key="1">
    <source>
        <dbReference type="SAM" id="Phobius"/>
    </source>
</evidence>
<gene>
    <name evidence="2" type="ORF">ACFODZ_03585</name>
</gene>
<keyword evidence="1" id="KW-0472">Membrane</keyword>
<dbReference type="EMBL" id="JBHRTS010000002">
    <property type="protein sequence ID" value="MFC3193320.1"/>
    <property type="molecule type" value="Genomic_DNA"/>
</dbReference>
<keyword evidence="1" id="KW-1133">Transmembrane helix</keyword>
<feature type="transmembrane region" description="Helical" evidence="1">
    <location>
        <begin position="6"/>
        <end position="26"/>
    </location>
</feature>
<keyword evidence="1" id="KW-0812">Transmembrane</keyword>
<evidence type="ECO:0000313" key="2">
    <source>
        <dbReference type="EMBL" id="MFC3193320.1"/>
    </source>
</evidence>
<reference evidence="3" key="1">
    <citation type="journal article" date="2019" name="Int. J. Syst. Evol. Microbiol.">
        <title>The Global Catalogue of Microorganisms (GCM) 10K type strain sequencing project: providing services to taxonomists for standard genome sequencing and annotation.</title>
        <authorList>
            <consortium name="The Broad Institute Genomics Platform"/>
            <consortium name="The Broad Institute Genome Sequencing Center for Infectious Disease"/>
            <person name="Wu L."/>
            <person name="Ma J."/>
        </authorList>
    </citation>
    <scope>NUCLEOTIDE SEQUENCE [LARGE SCALE GENOMIC DNA]</scope>
    <source>
        <strain evidence="3">KCTC 42953</strain>
    </source>
</reference>
<feature type="transmembrane region" description="Helical" evidence="1">
    <location>
        <begin position="132"/>
        <end position="155"/>
    </location>
</feature>